<gene>
    <name evidence="2" type="ORF">K5I21_04625</name>
</gene>
<dbReference type="Pfam" id="PF01170">
    <property type="entry name" value="UPF0020"/>
    <property type="match status" value="1"/>
</dbReference>
<dbReference type="CDD" id="cd02440">
    <property type="entry name" value="AdoMet_MTases"/>
    <property type="match status" value="1"/>
</dbReference>
<dbReference type="PANTHER" id="PTHR14911">
    <property type="entry name" value="THUMP DOMAIN-CONTAINING"/>
    <property type="match status" value="1"/>
</dbReference>
<name>A0AAW5F153_CLOSY</name>
<evidence type="ECO:0000313" key="2">
    <source>
        <dbReference type="EMBL" id="MCK0085168.1"/>
    </source>
</evidence>
<dbReference type="RefSeq" id="WP_024739711.1">
    <property type="nucleotide sequence ID" value="NZ_JAINVB010000001.1"/>
</dbReference>
<dbReference type="AlphaFoldDB" id="A0AAW5F153"/>
<dbReference type="GO" id="GO:0030488">
    <property type="term" value="P:tRNA methylation"/>
    <property type="evidence" value="ECO:0007669"/>
    <property type="project" value="TreeGrafter"/>
</dbReference>
<dbReference type="Proteomes" id="UP001203136">
    <property type="component" value="Unassembled WGS sequence"/>
</dbReference>
<dbReference type="InterPro" id="IPR029063">
    <property type="entry name" value="SAM-dependent_MTases_sf"/>
</dbReference>
<dbReference type="GO" id="GO:0016423">
    <property type="term" value="F:tRNA (guanine) methyltransferase activity"/>
    <property type="evidence" value="ECO:0007669"/>
    <property type="project" value="TreeGrafter"/>
</dbReference>
<reference evidence="2" key="1">
    <citation type="journal article" date="2022" name="Cell Host Microbe">
        <title>Colonization of the live biotherapeutic product VE303 and modulation of the microbiota and metabolites in healthy volunteers.</title>
        <authorList>
            <person name="Dsouza M."/>
            <person name="Menon R."/>
            <person name="Crossette E."/>
            <person name="Bhattarai S.K."/>
            <person name="Schneider J."/>
            <person name="Kim Y.G."/>
            <person name="Reddy S."/>
            <person name="Caballero S."/>
            <person name="Felix C."/>
            <person name="Cornacchione L."/>
            <person name="Hendrickson J."/>
            <person name="Watson A.R."/>
            <person name="Minot S.S."/>
            <person name="Greenfield N."/>
            <person name="Schopf L."/>
            <person name="Szabady R."/>
            <person name="Patarroyo J."/>
            <person name="Smith W."/>
            <person name="Harrison P."/>
            <person name="Kuijper E.J."/>
            <person name="Kelly C.P."/>
            <person name="Olle B."/>
            <person name="Bobilev D."/>
            <person name="Silber J.L."/>
            <person name="Bucci V."/>
            <person name="Roberts B."/>
            <person name="Faith J."/>
            <person name="Norman J.M."/>
        </authorList>
    </citation>
    <scope>NUCLEOTIDE SEQUENCE</scope>
    <source>
        <strain evidence="2">VE303-04</strain>
    </source>
</reference>
<comment type="caution">
    <text evidence="2">The sequence shown here is derived from an EMBL/GenBank/DDBJ whole genome shotgun (WGS) entry which is preliminary data.</text>
</comment>
<dbReference type="Gene3D" id="3.40.50.150">
    <property type="entry name" value="Vaccinia Virus protein VP39"/>
    <property type="match status" value="1"/>
</dbReference>
<feature type="domain" description="Ribosomal RNA large subunit methyltransferase K/L-like methyltransferase" evidence="1">
    <location>
        <begin position="322"/>
        <end position="470"/>
    </location>
</feature>
<dbReference type="SUPFAM" id="SSF53335">
    <property type="entry name" value="S-adenosyl-L-methionine-dependent methyltransferases"/>
    <property type="match status" value="1"/>
</dbReference>
<dbReference type="InterPro" id="IPR000241">
    <property type="entry name" value="RlmKL-like_Mtase"/>
</dbReference>
<sequence length="501" mass="57632">MIKEYWNQIAQNRDVRQNLSLLRQEVKDKGKLKVLSLLVKGQEEQLAGLLWSEDAKTRKNAALLMGELGNQEFLEPVYAAYRREEQRFVKSAYLSAIGSFNYSAYLEELKEQLCLLGKMEETQENRKHLMEEMRGLSALVVRAEGIKNHEFTGFDRPYDIVLLTNRNFAGLTQEELTALNPDAKSKVFGAGVRARVTNLRWMDKIRTWQELLFVVRDMGTCPMEPFKAAEVITGSGLLSLLNESHGGGEPWYFRIELKSRKTLEERSSFIRKLSGQIEKLSGRKLINTATDYEVELRLIENKEGNCNLLLKLYTLKDNRFSYRKEVTPTGIRPTAAALTAALAREYMKEGAQVLDPFCGAGTMLIERHKAVRAYTSYGVDIQEDAVRKARKNTEAAGMAAHYINRDFFQFRHDYLFDEVITDMPFQMGHVTEEEIYGLYLRFFGCIAGFLKEDGIIILYSRNRGFVRPLAARNGFSVLKEYEISKKEGTYVFILNRIFNRR</sequence>
<protein>
    <submittedName>
        <fullName evidence="2">Methyltransferase</fullName>
    </submittedName>
</protein>
<proteinExistence type="predicted"/>
<dbReference type="EMBL" id="JAINVB010000001">
    <property type="protein sequence ID" value="MCK0085168.1"/>
    <property type="molecule type" value="Genomic_DNA"/>
</dbReference>
<dbReference type="PANTHER" id="PTHR14911:SF13">
    <property type="entry name" value="TRNA (GUANINE(6)-N2)-METHYLTRANSFERASE THUMP3"/>
    <property type="match status" value="1"/>
</dbReference>
<keyword evidence="2" id="KW-0808">Transferase</keyword>
<evidence type="ECO:0000313" key="3">
    <source>
        <dbReference type="Proteomes" id="UP001203136"/>
    </source>
</evidence>
<accession>A0AAW5F153</accession>
<keyword evidence="2" id="KW-0489">Methyltransferase</keyword>
<evidence type="ECO:0000259" key="1">
    <source>
        <dbReference type="Pfam" id="PF01170"/>
    </source>
</evidence>
<organism evidence="2 3">
    <name type="scientific">Clostridium symbiosum</name>
    <name type="common">Bacteroides symbiosus</name>
    <dbReference type="NCBI Taxonomy" id="1512"/>
    <lineage>
        <taxon>Bacteria</taxon>
        <taxon>Bacillati</taxon>
        <taxon>Bacillota</taxon>
        <taxon>Clostridia</taxon>
        <taxon>Lachnospirales</taxon>
        <taxon>Lachnospiraceae</taxon>
        <taxon>Otoolea</taxon>
    </lineage>
</organism>